<dbReference type="Proteomes" id="UP000324748">
    <property type="component" value="Unassembled WGS sequence"/>
</dbReference>
<proteinExistence type="predicted"/>
<dbReference type="EMBL" id="VSWC01000093">
    <property type="protein sequence ID" value="KAA1089102.1"/>
    <property type="molecule type" value="Genomic_DNA"/>
</dbReference>
<name>A0A5B0NKH2_PUCGR</name>
<evidence type="ECO:0000256" key="1">
    <source>
        <dbReference type="SAM" id="MobiDB-lite"/>
    </source>
</evidence>
<protein>
    <submittedName>
        <fullName evidence="3">Uncharacterized protein</fullName>
    </submittedName>
</protein>
<feature type="chain" id="PRO_5023126865" evidence="2">
    <location>
        <begin position="20"/>
        <end position="364"/>
    </location>
</feature>
<dbReference type="AlphaFoldDB" id="A0A5B0NKH2"/>
<evidence type="ECO:0000313" key="3">
    <source>
        <dbReference type="EMBL" id="KAA1089102.1"/>
    </source>
</evidence>
<feature type="region of interest" description="Disordered" evidence="1">
    <location>
        <begin position="270"/>
        <end position="292"/>
    </location>
</feature>
<comment type="caution">
    <text evidence="3">The sequence shown here is derived from an EMBL/GenBank/DDBJ whole genome shotgun (WGS) entry which is preliminary data.</text>
</comment>
<keyword evidence="4" id="KW-1185">Reference proteome</keyword>
<accession>A0A5B0NKH2</accession>
<reference evidence="3 4" key="1">
    <citation type="submission" date="2019-05" db="EMBL/GenBank/DDBJ databases">
        <title>Emergence of the Ug99 lineage of the wheat stem rust pathogen through somatic hybridization.</title>
        <authorList>
            <person name="Li F."/>
            <person name="Upadhyaya N.M."/>
            <person name="Sperschneider J."/>
            <person name="Matny O."/>
            <person name="Nguyen-Phuc H."/>
            <person name="Mago R."/>
            <person name="Raley C."/>
            <person name="Miller M.E."/>
            <person name="Silverstein K.A.T."/>
            <person name="Henningsen E."/>
            <person name="Hirsch C.D."/>
            <person name="Visser B."/>
            <person name="Pretorius Z.A."/>
            <person name="Steffenson B.J."/>
            <person name="Schwessinger B."/>
            <person name="Dodds P.N."/>
            <person name="Figueroa M."/>
        </authorList>
    </citation>
    <scope>NUCLEOTIDE SEQUENCE [LARGE SCALE GENOMIC DNA]</scope>
    <source>
        <strain evidence="3">21-0</strain>
    </source>
</reference>
<organism evidence="3 4">
    <name type="scientific">Puccinia graminis f. sp. tritici</name>
    <dbReference type="NCBI Taxonomy" id="56615"/>
    <lineage>
        <taxon>Eukaryota</taxon>
        <taxon>Fungi</taxon>
        <taxon>Dikarya</taxon>
        <taxon>Basidiomycota</taxon>
        <taxon>Pucciniomycotina</taxon>
        <taxon>Pucciniomycetes</taxon>
        <taxon>Pucciniales</taxon>
        <taxon>Pucciniaceae</taxon>
        <taxon>Puccinia</taxon>
    </lineage>
</organism>
<evidence type="ECO:0000256" key="2">
    <source>
        <dbReference type="SAM" id="SignalP"/>
    </source>
</evidence>
<keyword evidence="2" id="KW-0732">Signal</keyword>
<evidence type="ECO:0000313" key="4">
    <source>
        <dbReference type="Proteomes" id="UP000324748"/>
    </source>
</evidence>
<sequence>MVQKFVILLAIGLAFTVSASLKEGIITGSSRPTIITRSRALFRSFLKYPRVALDHRALTQPLAPPQRIIVHQPPAPQGVPIGVRPFNHQQGAGPLAVHPQPPPATQAGVGVPVKLPPGCWFLPPVTPQTSPPASQLVHVLSITTNCPLDSSAGQPRLMTPAGCTSYQLSAEHCPFSCSLPSATGCSNLALPQAVKQVLPVTNNRALGIALFTPKPCRVLQSVKLRLSPTIRSRSQVAQMFLSKENPMTSSRVVPPAPTTNEARALTQVHLSNPSQPAHEPDPSTQPSSSAPPGKEFSLVFGIPYPSLECFVEIILLPPFPSISSFPSGACSKFSPQTSLSAAEIFPPSGSLFPISLIQKRKKPA</sequence>
<gene>
    <name evidence="3" type="ORF">PGT21_007186</name>
</gene>
<feature type="signal peptide" evidence="2">
    <location>
        <begin position="1"/>
        <end position="19"/>
    </location>
</feature>